<feature type="domain" description="HTH cro/C1-type" evidence="1">
    <location>
        <begin position="36"/>
        <end position="85"/>
    </location>
</feature>
<sequence length="93" mass="10496">MKNKYIGSNFDEFLQEEGLLAETEAAAIKRVIAYQIKREMAERHISKSALARMMRTSRSSLDRLLDPENPSVTLLTLESVAFALGKRLKVQLG</sequence>
<evidence type="ECO:0000313" key="2">
    <source>
        <dbReference type="EMBL" id="MBC8200164.1"/>
    </source>
</evidence>
<evidence type="ECO:0000259" key="1">
    <source>
        <dbReference type="Pfam" id="PF13443"/>
    </source>
</evidence>
<dbReference type="InterPro" id="IPR001387">
    <property type="entry name" value="Cro/C1-type_HTH"/>
</dbReference>
<dbReference type="Proteomes" id="UP000603545">
    <property type="component" value="Unassembled WGS sequence"/>
</dbReference>
<reference evidence="2 3" key="1">
    <citation type="submission" date="2020-08" db="EMBL/GenBank/DDBJ databases">
        <title>Bridging the membrane lipid divide: bacteria of the FCB group superphylum have the potential to synthesize archaeal ether lipids.</title>
        <authorList>
            <person name="Villanueva L."/>
            <person name="Von Meijenfeldt F.A.B."/>
            <person name="Westbye A.B."/>
            <person name="Yadav S."/>
            <person name="Hopmans E.C."/>
            <person name="Dutilh B.E."/>
            <person name="Sinninghe Damste J.S."/>
        </authorList>
    </citation>
    <scope>NUCLEOTIDE SEQUENCE [LARGE SCALE GENOMIC DNA]</scope>
    <source>
        <strain evidence="2">NIOZ-UU82</strain>
    </source>
</reference>
<organism evidence="2 3">
    <name type="scientific">Candidatus Desulfaltia bathyphila</name>
    <dbReference type="NCBI Taxonomy" id="2841697"/>
    <lineage>
        <taxon>Bacteria</taxon>
        <taxon>Pseudomonadati</taxon>
        <taxon>Thermodesulfobacteriota</taxon>
        <taxon>Desulfobacteria</taxon>
        <taxon>Desulfobacterales</taxon>
        <taxon>Desulfobacterales incertae sedis</taxon>
        <taxon>Candidatus Desulfaltia</taxon>
    </lineage>
</organism>
<dbReference type="Pfam" id="PF13443">
    <property type="entry name" value="HTH_26"/>
    <property type="match status" value="1"/>
</dbReference>
<dbReference type="EMBL" id="JACNLL010000081">
    <property type="protein sequence ID" value="MBC8200164.1"/>
    <property type="molecule type" value="Genomic_DNA"/>
</dbReference>
<dbReference type="Gene3D" id="1.10.260.40">
    <property type="entry name" value="lambda repressor-like DNA-binding domains"/>
    <property type="match status" value="1"/>
</dbReference>
<accession>A0A8J6N631</accession>
<dbReference type="AlphaFoldDB" id="A0A8J6N631"/>
<dbReference type="SUPFAM" id="SSF47413">
    <property type="entry name" value="lambda repressor-like DNA-binding domains"/>
    <property type="match status" value="1"/>
</dbReference>
<proteinExistence type="predicted"/>
<protein>
    <submittedName>
        <fullName evidence="2">XRE family transcriptional regulator</fullName>
    </submittedName>
</protein>
<dbReference type="GO" id="GO:0003677">
    <property type="term" value="F:DNA binding"/>
    <property type="evidence" value="ECO:0007669"/>
    <property type="project" value="InterPro"/>
</dbReference>
<evidence type="ECO:0000313" key="3">
    <source>
        <dbReference type="Proteomes" id="UP000603545"/>
    </source>
</evidence>
<dbReference type="InterPro" id="IPR010982">
    <property type="entry name" value="Lambda_DNA-bd_dom_sf"/>
</dbReference>
<gene>
    <name evidence="2" type="ORF">H8E80_09025</name>
</gene>
<name>A0A8J6N631_9BACT</name>
<comment type="caution">
    <text evidence="2">The sequence shown here is derived from an EMBL/GenBank/DDBJ whole genome shotgun (WGS) entry which is preliminary data.</text>
</comment>